<dbReference type="Proteomes" id="UP000276133">
    <property type="component" value="Unassembled WGS sequence"/>
</dbReference>
<gene>
    <name evidence="1" type="ORF">BpHYR1_040300</name>
</gene>
<keyword evidence="2" id="KW-1185">Reference proteome</keyword>
<sequence>MAAEKCNQSTMHRSKFWKLKKDTLLNIYKTLIGWIKTIQNISIKSIYHFPFGTPSDLLDKAILELIKDYVGAFVNSSKICSNITPLCGIWNEINEWMIENGKTMAEGGALNRLIN</sequence>
<accession>A0A3M7RW24</accession>
<dbReference type="EMBL" id="REGN01002514">
    <property type="protein sequence ID" value="RNA27650.1"/>
    <property type="molecule type" value="Genomic_DNA"/>
</dbReference>
<reference evidence="1 2" key="1">
    <citation type="journal article" date="2018" name="Sci. Rep.">
        <title>Genomic signatures of local adaptation to the degree of environmental predictability in rotifers.</title>
        <authorList>
            <person name="Franch-Gras L."/>
            <person name="Hahn C."/>
            <person name="Garcia-Roger E.M."/>
            <person name="Carmona M.J."/>
            <person name="Serra M."/>
            <person name="Gomez A."/>
        </authorList>
    </citation>
    <scope>NUCLEOTIDE SEQUENCE [LARGE SCALE GENOMIC DNA]</scope>
    <source>
        <strain evidence="1">HYR1</strain>
    </source>
</reference>
<organism evidence="1 2">
    <name type="scientific">Brachionus plicatilis</name>
    <name type="common">Marine rotifer</name>
    <name type="synonym">Brachionus muelleri</name>
    <dbReference type="NCBI Taxonomy" id="10195"/>
    <lineage>
        <taxon>Eukaryota</taxon>
        <taxon>Metazoa</taxon>
        <taxon>Spiralia</taxon>
        <taxon>Gnathifera</taxon>
        <taxon>Rotifera</taxon>
        <taxon>Eurotatoria</taxon>
        <taxon>Monogononta</taxon>
        <taxon>Pseudotrocha</taxon>
        <taxon>Ploima</taxon>
        <taxon>Brachionidae</taxon>
        <taxon>Brachionus</taxon>
    </lineage>
</organism>
<evidence type="ECO:0000313" key="2">
    <source>
        <dbReference type="Proteomes" id="UP000276133"/>
    </source>
</evidence>
<proteinExistence type="predicted"/>
<dbReference type="AlphaFoldDB" id="A0A3M7RW24"/>
<name>A0A3M7RW24_BRAPC</name>
<protein>
    <submittedName>
        <fullName evidence="1">Uncharacterized protein</fullName>
    </submittedName>
</protein>
<evidence type="ECO:0000313" key="1">
    <source>
        <dbReference type="EMBL" id="RNA27650.1"/>
    </source>
</evidence>
<comment type="caution">
    <text evidence="1">The sequence shown here is derived from an EMBL/GenBank/DDBJ whole genome shotgun (WGS) entry which is preliminary data.</text>
</comment>